<reference evidence="1 2" key="1">
    <citation type="submission" date="2019-07" db="EMBL/GenBank/DDBJ databases">
        <title>WGS assembly of Gossypium tomentosum.</title>
        <authorList>
            <person name="Chen Z.J."/>
            <person name="Sreedasyam A."/>
            <person name="Ando A."/>
            <person name="Song Q."/>
            <person name="De L."/>
            <person name="Hulse-Kemp A."/>
            <person name="Ding M."/>
            <person name="Ye W."/>
            <person name="Kirkbride R."/>
            <person name="Jenkins J."/>
            <person name="Plott C."/>
            <person name="Lovell J."/>
            <person name="Lin Y.-M."/>
            <person name="Vaughn R."/>
            <person name="Liu B."/>
            <person name="Li W."/>
            <person name="Simpson S."/>
            <person name="Scheffler B."/>
            <person name="Saski C."/>
            <person name="Grover C."/>
            <person name="Hu G."/>
            <person name="Conover J."/>
            <person name="Carlson J."/>
            <person name="Shu S."/>
            <person name="Boston L."/>
            <person name="Williams M."/>
            <person name="Peterson D."/>
            <person name="Mcgee K."/>
            <person name="Jones D."/>
            <person name="Wendel J."/>
            <person name="Stelly D."/>
            <person name="Grimwood J."/>
            <person name="Schmutz J."/>
        </authorList>
    </citation>
    <scope>NUCLEOTIDE SEQUENCE [LARGE SCALE GENOMIC DNA]</scope>
    <source>
        <strain evidence="1">7179.01</strain>
    </source>
</reference>
<dbReference type="AlphaFoldDB" id="A0A5D2JG70"/>
<gene>
    <name evidence="1" type="ORF">ES332_D09G130600v1</name>
</gene>
<evidence type="ECO:0000313" key="2">
    <source>
        <dbReference type="Proteomes" id="UP000322667"/>
    </source>
</evidence>
<evidence type="ECO:0000313" key="1">
    <source>
        <dbReference type="EMBL" id="TYH53877.1"/>
    </source>
</evidence>
<protein>
    <submittedName>
        <fullName evidence="1">Uncharacterized protein</fullName>
    </submittedName>
</protein>
<dbReference type="Proteomes" id="UP000322667">
    <property type="component" value="Chromosome D09"/>
</dbReference>
<keyword evidence="2" id="KW-1185">Reference proteome</keyword>
<dbReference type="EMBL" id="CM017631">
    <property type="protein sequence ID" value="TYH53877.1"/>
    <property type="molecule type" value="Genomic_DNA"/>
</dbReference>
<name>A0A5D2JG70_GOSTO</name>
<accession>A0A5D2JG70</accession>
<proteinExistence type="predicted"/>
<organism evidence="1 2">
    <name type="scientific">Gossypium tomentosum</name>
    <name type="common">Hawaiian cotton</name>
    <name type="synonym">Gossypium sandvicense</name>
    <dbReference type="NCBI Taxonomy" id="34277"/>
    <lineage>
        <taxon>Eukaryota</taxon>
        <taxon>Viridiplantae</taxon>
        <taxon>Streptophyta</taxon>
        <taxon>Embryophyta</taxon>
        <taxon>Tracheophyta</taxon>
        <taxon>Spermatophyta</taxon>
        <taxon>Magnoliopsida</taxon>
        <taxon>eudicotyledons</taxon>
        <taxon>Gunneridae</taxon>
        <taxon>Pentapetalae</taxon>
        <taxon>rosids</taxon>
        <taxon>malvids</taxon>
        <taxon>Malvales</taxon>
        <taxon>Malvaceae</taxon>
        <taxon>Malvoideae</taxon>
        <taxon>Gossypium</taxon>
    </lineage>
</organism>
<sequence length="32" mass="3785">MPKRIKLVSYRVGRTHPRLRPQSNILLIGDLR</sequence>